<feature type="region of interest" description="Disordered" evidence="1">
    <location>
        <begin position="142"/>
        <end position="165"/>
    </location>
</feature>
<feature type="compositionally biased region" description="Polar residues" evidence="1">
    <location>
        <begin position="155"/>
        <end position="165"/>
    </location>
</feature>
<protein>
    <submittedName>
        <fullName evidence="2">Uncharacterized protein</fullName>
    </submittedName>
</protein>
<evidence type="ECO:0000313" key="3">
    <source>
        <dbReference type="Proteomes" id="UP000248745"/>
    </source>
</evidence>
<sequence length="165" mass="18064">MGQSNLISAAISNENKTAVDNALNTVAAALKDILVFNLTPDQRTAMLKMGDKTLAFVDKALEYARQNPNLVPQYVDIPEAEKDLALTRDLFHIYQKLTALTRSVEDAMMVAGGEAYEASLIFYNSVKGASRSNAAGSQAIYEEMQKRFPRRSKKGSGNTDINTQA</sequence>
<name>A0A2W2C083_9BACT</name>
<dbReference type="OrthoDB" id="5952844at2"/>
<reference evidence="2 3" key="1">
    <citation type="submission" date="2018-06" db="EMBL/GenBank/DDBJ databases">
        <title>Mucibacter soli gen. nov., sp. nov., a new member of the family Chitinophagaceae producing mucin.</title>
        <authorList>
            <person name="Kim M.-K."/>
            <person name="Park S."/>
            <person name="Kim T.-S."/>
            <person name="Joung Y."/>
            <person name="Han J.-H."/>
            <person name="Kim S.B."/>
        </authorList>
    </citation>
    <scope>NUCLEOTIDE SEQUENCE [LARGE SCALE GENOMIC DNA]</scope>
    <source>
        <strain evidence="2 3">R1-15</strain>
    </source>
</reference>
<evidence type="ECO:0000313" key="2">
    <source>
        <dbReference type="EMBL" id="PZF73483.1"/>
    </source>
</evidence>
<gene>
    <name evidence="2" type="ORF">DN068_08075</name>
</gene>
<organism evidence="2 3">
    <name type="scientific">Taibaiella soli</name>
    <dbReference type="NCBI Taxonomy" id="1649169"/>
    <lineage>
        <taxon>Bacteria</taxon>
        <taxon>Pseudomonadati</taxon>
        <taxon>Bacteroidota</taxon>
        <taxon>Chitinophagia</taxon>
        <taxon>Chitinophagales</taxon>
        <taxon>Chitinophagaceae</taxon>
        <taxon>Taibaiella</taxon>
    </lineage>
</organism>
<keyword evidence="3" id="KW-1185">Reference proteome</keyword>
<dbReference type="RefSeq" id="WP_110998402.1">
    <property type="nucleotide sequence ID" value="NZ_QKTW01000012.1"/>
</dbReference>
<dbReference type="AlphaFoldDB" id="A0A2W2C083"/>
<proteinExistence type="predicted"/>
<dbReference type="Proteomes" id="UP000248745">
    <property type="component" value="Unassembled WGS sequence"/>
</dbReference>
<dbReference type="EMBL" id="QKTW01000012">
    <property type="protein sequence ID" value="PZF73483.1"/>
    <property type="molecule type" value="Genomic_DNA"/>
</dbReference>
<evidence type="ECO:0000256" key="1">
    <source>
        <dbReference type="SAM" id="MobiDB-lite"/>
    </source>
</evidence>
<comment type="caution">
    <text evidence="2">The sequence shown here is derived from an EMBL/GenBank/DDBJ whole genome shotgun (WGS) entry which is preliminary data.</text>
</comment>
<accession>A0A2W2C083</accession>